<dbReference type="AlphaFoldDB" id="A0AA95I8X8"/>
<gene>
    <name evidence="4" type="ORF">QNH46_17740</name>
</gene>
<dbReference type="Gene3D" id="3.20.20.80">
    <property type="entry name" value="Glycosidases"/>
    <property type="match status" value="1"/>
</dbReference>
<keyword evidence="4" id="KW-0378">Hydrolase</keyword>
<sequence length="809" mass="90641">MLYSIQANIMPKKVTLSTLRLGGRNPAGDEISFTNYYMEFNGKPYFAICGEFHYSRYPEADWEAEINKMKASGINILATYIFWNHHEEIEGLYDWRGNRNLRKFIELCQRSGLYVILRIGPFCHGEVRNGGLPDWLFGRAFDVRSNDEGYLHYVRRLYAEIGREASGLMFKEGGPVVGIQLENELNAAAALWEMTAKQGDEYLSGGSRGGEGVRHMRHLKELAIGAGLEAPVYTSTGWGGAPVLEDEVLPLYGGYAYTPWSISAQNPLQQPTREYIFDSYHDDGVAGDFAPPYPKEKYPFACCEMGGGMQTWYLSRFQVEPESVSAMSLMKIAGGCNFIGYYMFHGGTNPVGQSGYLNESTTPRITYDFQAPIGEFGQIRESNHRLRLLHYFLRAFGDRLAPMSTVLPEGAAGLAPDNTETLRYAVRTDGSSGFVFVNNYQDHVEMKEHRDVQFDIQLGEGSIRLPQNNTLTIRKNASFMLPFQFDLSGLLLRYATAQPVTVTGSGKLSTYFFAMPEGIDGEFMLAADGITSAETDAGTVRREKDGSYCIIVPHHVPAMIRIYRTDGSETRIYAMSSKEASMLWEVETEMEGVDDESVSALASTAGRGRRRILFSDTPLAGTAYGLEFYSYGANEFSFREYTDERNKQEWLAGGKGCRIAAERDGWFENCHIQVPAKPITMEVKRIHDHKVLISLDQRILEDAQDVLLKIDYTGNVGYAFSEGRLFHDHFYNGAPWEIGLSRFQEAIQGGEIVLETTPLRKGVMNVAQGAAMAVEQLFEGEQTAEFHEVSAEVVYHVAVTSRMKELGEL</sequence>
<feature type="domain" description="Glycoside hydrolase 35 catalytic" evidence="3">
    <location>
        <begin position="296"/>
        <end position="390"/>
    </location>
</feature>
<keyword evidence="4" id="KW-0326">Glycosidase</keyword>
<comment type="similarity">
    <text evidence="1 2">Belongs to the glycosyl hydrolase 35 family.</text>
</comment>
<dbReference type="Pfam" id="PF01301">
    <property type="entry name" value="Glyco_hydro_35"/>
    <property type="match status" value="2"/>
</dbReference>
<dbReference type="GO" id="GO:0005975">
    <property type="term" value="P:carbohydrate metabolic process"/>
    <property type="evidence" value="ECO:0007669"/>
    <property type="project" value="InterPro"/>
</dbReference>
<dbReference type="KEGG" id="pwn:QNH46_17740"/>
<proteinExistence type="inferred from homology"/>
<evidence type="ECO:0000256" key="2">
    <source>
        <dbReference type="RuleBase" id="RU003679"/>
    </source>
</evidence>
<dbReference type="SUPFAM" id="SSF51445">
    <property type="entry name" value="(Trans)glycosidases"/>
    <property type="match status" value="1"/>
</dbReference>
<dbReference type="EMBL" id="CP126084">
    <property type="protein sequence ID" value="WHX47960.1"/>
    <property type="molecule type" value="Genomic_DNA"/>
</dbReference>
<evidence type="ECO:0000313" key="4">
    <source>
        <dbReference type="EMBL" id="WHX47960.1"/>
    </source>
</evidence>
<evidence type="ECO:0000313" key="5">
    <source>
        <dbReference type="Proteomes" id="UP001177943"/>
    </source>
</evidence>
<dbReference type="Gene3D" id="2.102.20.10">
    <property type="entry name" value="Beta-galactosidase, domain 2"/>
    <property type="match status" value="1"/>
</dbReference>
<dbReference type="GO" id="GO:0004565">
    <property type="term" value="F:beta-galactosidase activity"/>
    <property type="evidence" value="ECO:0007669"/>
    <property type="project" value="UniProtKB-EC"/>
</dbReference>
<dbReference type="EC" id="3.2.1.23" evidence="4"/>
<evidence type="ECO:0000259" key="3">
    <source>
        <dbReference type="Pfam" id="PF01301"/>
    </source>
</evidence>
<organism evidence="4 5">
    <name type="scientific">Paenibacillus woosongensis</name>
    <dbReference type="NCBI Taxonomy" id="307580"/>
    <lineage>
        <taxon>Bacteria</taxon>
        <taxon>Bacillati</taxon>
        <taxon>Bacillota</taxon>
        <taxon>Bacilli</taxon>
        <taxon>Bacillales</taxon>
        <taxon>Paenibacillaceae</taxon>
        <taxon>Paenibacillus</taxon>
    </lineage>
</organism>
<dbReference type="InterPro" id="IPR017853">
    <property type="entry name" value="GH"/>
</dbReference>
<dbReference type="Proteomes" id="UP001177943">
    <property type="component" value="Chromosome"/>
</dbReference>
<protein>
    <submittedName>
        <fullName evidence="4">Beta-galactosidase</fullName>
        <ecNumber evidence="4">3.2.1.23</ecNumber>
    </submittedName>
</protein>
<dbReference type="InterPro" id="IPR001944">
    <property type="entry name" value="Glycoside_Hdrlase_35"/>
</dbReference>
<feature type="domain" description="Glycoside hydrolase 35 catalytic" evidence="3">
    <location>
        <begin position="40"/>
        <end position="193"/>
    </location>
</feature>
<accession>A0AA95I8X8</accession>
<dbReference type="PANTHER" id="PTHR23421">
    <property type="entry name" value="BETA-GALACTOSIDASE RELATED"/>
    <property type="match status" value="1"/>
</dbReference>
<dbReference type="InterPro" id="IPR037110">
    <property type="entry name" value="Betagal_dom2_sf"/>
</dbReference>
<reference evidence="4" key="1">
    <citation type="submission" date="2023-05" db="EMBL/GenBank/DDBJ databases">
        <title>Comparative genomics of Bacillaceae isolates and their secondary metabolite potential.</title>
        <authorList>
            <person name="Song L."/>
            <person name="Nielsen L.J."/>
            <person name="Mohite O."/>
            <person name="Xu X."/>
            <person name="Weber T."/>
            <person name="Kovacs A.T."/>
        </authorList>
    </citation>
    <scope>NUCLEOTIDE SEQUENCE</scope>
    <source>
        <strain evidence="4">B2_4</strain>
    </source>
</reference>
<dbReference type="RefSeq" id="WP_283925441.1">
    <property type="nucleotide sequence ID" value="NZ_CP126084.1"/>
</dbReference>
<evidence type="ECO:0000256" key="1">
    <source>
        <dbReference type="ARBA" id="ARBA00009809"/>
    </source>
</evidence>
<dbReference type="InterPro" id="IPR031330">
    <property type="entry name" value="Gly_Hdrlase_35_cat"/>
</dbReference>
<dbReference type="PRINTS" id="PR00742">
    <property type="entry name" value="GLHYDRLASE35"/>
</dbReference>
<dbReference type="SUPFAM" id="SSF51011">
    <property type="entry name" value="Glycosyl hydrolase domain"/>
    <property type="match status" value="1"/>
</dbReference>
<name>A0AA95I8X8_9BACL</name>